<sequence length="583" mass="65887">MENFFGSMRNLKLPSRKEVNFAFSSFSRKEWFIFTGLTVVLILSTMAILQNINKSFMVSIPMSGGTVSEGIIGTPRFINPVLAFSDADLDLTALIYSGLMRKSSDGSLIPDLAEKVEISPNGLVYTFTLKEKIYFHDGKPVTANDVIFTINKARDPVVKSPRNVNWDGASVEKIDEKTIKFTLKQPYASFLENTTIGILPMHLWSTSPIELNDLNTNPVGSGPYLISKVSKQSGGTIDYYELTQFKKFRLGGPYIKNIILRFYPNESSLVTALLGGEINQINSVTPANAEILKEKKYRIESSVLPRVFGLFFNQNQNQIFTNKNIIAAINQAVDKERIVRDVLLGYGVAIDDPIPPNMIAYQKLNSGVKSTREERIAKAESILEKDGWKKNDEGFLEKTTTEKKKKVTTKLEFSISTGNAPELAKSAELIKQDLEAVGMRVEVKTFEVGNLNQGVIRPRQYDVLLFGQIINHESDLFAFWHSSQRKDPGLNVAMYTNAKVDKILEDAFGIIDEKERIKKYSQFEDEIKKDMPAVFLYSPNFIYVVQKNLEGINIDHIASSQDRFLSIYSWYIETDKVWKIFAK</sequence>
<accession>A0A1F6X6P2</accession>
<gene>
    <name evidence="6" type="ORF">A2911_00760</name>
</gene>
<feature type="domain" description="Solute-binding protein family 5" evidence="5">
    <location>
        <begin position="108"/>
        <end position="480"/>
    </location>
</feature>
<dbReference type="GO" id="GO:1904680">
    <property type="term" value="F:peptide transmembrane transporter activity"/>
    <property type="evidence" value="ECO:0007669"/>
    <property type="project" value="TreeGrafter"/>
</dbReference>
<comment type="similarity">
    <text evidence="1">Belongs to the bacterial solute-binding protein 5 family.</text>
</comment>
<dbReference type="EMBL" id="MFUW01000026">
    <property type="protein sequence ID" value="OGI89776.1"/>
    <property type="molecule type" value="Genomic_DNA"/>
</dbReference>
<evidence type="ECO:0000256" key="1">
    <source>
        <dbReference type="ARBA" id="ARBA00005695"/>
    </source>
</evidence>
<keyword evidence="4" id="KW-0812">Transmembrane</keyword>
<dbReference type="PIRSF" id="PIRSF002741">
    <property type="entry name" value="MppA"/>
    <property type="match status" value="1"/>
</dbReference>
<dbReference type="PANTHER" id="PTHR30290:SF9">
    <property type="entry name" value="OLIGOPEPTIDE-BINDING PROTEIN APPA"/>
    <property type="match status" value="1"/>
</dbReference>
<proteinExistence type="inferred from homology"/>
<keyword evidence="4" id="KW-0472">Membrane</keyword>
<dbReference type="InterPro" id="IPR039424">
    <property type="entry name" value="SBP_5"/>
</dbReference>
<dbReference type="GO" id="GO:0043190">
    <property type="term" value="C:ATP-binding cassette (ABC) transporter complex"/>
    <property type="evidence" value="ECO:0007669"/>
    <property type="project" value="InterPro"/>
</dbReference>
<dbReference type="PANTHER" id="PTHR30290">
    <property type="entry name" value="PERIPLASMIC BINDING COMPONENT OF ABC TRANSPORTER"/>
    <property type="match status" value="1"/>
</dbReference>
<dbReference type="Gene3D" id="3.90.76.10">
    <property type="entry name" value="Dipeptide-binding Protein, Domain 1"/>
    <property type="match status" value="1"/>
</dbReference>
<dbReference type="Gene3D" id="3.10.105.10">
    <property type="entry name" value="Dipeptide-binding Protein, Domain 3"/>
    <property type="match status" value="1"/>
</dbReference>
<protein>
    <recommendedName>
        <fullName evidence="5">Solute-binding protein family 5 domain-containing protein</fullName>
    </recommendedName>
</protein>
<dbReference type="InterPro" id="IPR030678">
    <property type="entry name" value="Peptide/Ni-bd"/>
</dbReference>
<dbReference type="Gene3D" id="3.40.190.10">
    <property type="entry name" value="Periplasmic binding protein-like II"/>
    <property type="match status" value="1"/>
</dbReference>
<name>A0A1F6X6P2_9BACT</name>
<reference evidence="6 7" key="1">
    <citation type="journal article" date="2016" name="Nat. Commun.">
        <title>Thousands of microbial genomes shed light on interconnected biogeochemical processes in an aquifer system.</title>
        <authorList>
            <person name="Anantharaman K."/>
            <person name="Brown C.T."/>
            <person name="Hug L.A."/>
            <person name="Sharon I."/>
            <person name="Castelle C.J."/>
            <person name="Probst A.J."/>
            <person name="Thomas B.C."/>
            <person name="Singh A."/>
            <person name="Wilkins M.J."/>
            <person name="Karaoz U."/>
            <person name="Brodie E.L."/>
            <person name="Williams K.H."/>
            <person name="Hubbard S.S."/>
            <person name="Banfield J.F."/>
        </authorList>
    </citation>
    <scope>NUCLEOTIDE SEQUENCE [LARGE SCALE GENOMIC DNA]</scope>
</reference>
<evidence type="ECO:0000313" key="7">
    <source>
        <dbReference type="Proteomes" id="UP000176814"/>
    </source>
</evidence>
<keyword evidence="4" id="KW-1133">Transmembrane helix</keyword>
<evidence type="ECO:0000313" key="6">
    <source>
        <dbReference type="EMBL" id="OGI89776.1"/>
    </source>
</evidence>
<dbReference type="Proteomes" id="UP000176814">
    <property type="component" value="Unassembled WGS sequence"/>
</dbReference>
<dbReference type="GO" id="GO:0015833">
    <property type="term" value="P:peptide transport"/>
    <property type="evidence" value="ECO:0007669"/>
    <property type="project" value="TreeGrafter"/>
</dbReference>
<dbReference type="Pfam" id="PF00496">
    <property type="entry name" value="SBP_bac_5"/>
    <property type="match status" value="1"/>
</dbReference>
<dbReference type="GO" id="GO:0042597">
    <property type="term" value="C:periplasmic space"/>
    <property type="evidence" value="ECO:0007669"/>
    <property type="project" value="UniProtKB-ARBA"/>
</dbReference>
<dbReference type="SUPFAM" id="SSF53850">
    <property type="entry name" value="Periplasmic binding protein-like II"/>
    <property type="match status" value="1"/>
</dbReference>
<keyword evidence="2" id="KW-0813">Transport</keyword>
<feature type="transmembrane region" description="Helical" evidence="4">
    <location>
        <begin position="31"/>
        <end position="49"/>
    </location>
</feature>
<dbReference type="AlphaFoldDB" id="A0A1F6X6P2"/>
<keyword evidence="3" id="KW-0732">Signal</keyword>
<evidence type="ECO:0000256" key="3">
    <source>
        <dbReference type="ARBA" id="ARBA00022729"/>
    </source>
</evidence>
<dbReference type="CDD" id="cd00995">
    <property type="entry name" value="PBP2_NikA_DppA_OppA_like"/>
    <property type="match status" value="1"/>
</dbReference>
<evidence type="ECO:0000256" key="2">
    <source>
        <dbReference type="ARBA" id="ARBA00022448"/>
    </source>
</evidence>
<evidence type="ECO:0000259" key="5">
    <source>
        <dbReference type="Pfam" id="PF00496"/>
    </source>
</evidence>
<comment type="caution">
    <text evidence="6">The sequence shown here is derived from an EMBL/GenBank/DDBJ whole genome shotgun (WGS) entry which is preliminary data.</text>
</comment>
<dbReference type="InterPro" id="IPR000914">
    <property type="entry name" value="SBP_5_dom"/>
</dbReference>
<organism evidence="6 7">
    <name type="scientific">Candidatus Nomurabacteria bacterium RIFCSPLOWO2_01_FULL_40_15</name>
    <dbReference type="NCBI Taxonomy" id="1801772"/>
    <lineage>
        <taxon>Bacteria</taxon>
        <taxon>Candidatus Nomuraibacteriota</taxon>
    </lineage>
</organism>
<evidence type="ECO:0000256" key="4">
    <source>
        <dbReference type="SAM" id="Phobius"/>
    </source>
</evidence>